<dbReference type="STRING" id="209880.SAMN02910343_00794"/>
<dbReference type="GO" id="GO:0003684">
    <property type="term" value="F:damaged DNA binding"/>
    <property type="evidence" value="ECO:0007669"/>
    <property type="project" value="InterPro"/>
</dbReference>
<dbReference type="GeneID" id="87755824"/>
<evidence type="ECO:0000256" key="6">
    <source>
        <dbReference type="ARBA" id="ARBA00022840"/>
    </source>
</evidence>
<dbReference type="Gene3D" id="3.40.50.11180">
    <property type="match status" value="1"/>
</dbReference>
<evidence type="ECO:0000256" key="1">
    <source>
        <dbReference type="ARBA" id="ARBA00022490"/>
    </source>
</evidence>
<dbReference type="GO" id="GO:0000716">
    <property type="term" value="P:transcription-coupled nucleotide-excision repair, DNA damage recognition"/>
    <property type="evidence" value="ECO:0007669"/>
    <property type="project" value="UniProtKB-UniRule"/>
</dbReference>
<dbReference type="Gene3D" id="3.90.1150.50">
    <property type="entry name" value="Transcription-repair-coupling factor, D7 domain"/>
    <property type="match status" value="1"/>
</dbReference>
<dbReference type="GO" id="GO:0003678">
    <property type="term" value="F:DNA helicase activity"/>
    <property type="evidence" value="ECO:0007669"/>
    <property type="project" value="TreeGrafter"/>
</dbReference>
<dbReference type="Gene3D" id="3.40.50.300">
    <property type="entry name" value="P-loop containing nucleotide triphosphate hydrolases"/>
    <property type="match status" value="2"/>
</dbReference>
<dbReference type="SMART" id="SM01058">
    <property type="entry name" value="CarD_TRCF"/>
    <property type="match status" value="1"/>
</dbReference>
<dbReference type="SUPFAM" id="SSF143517">
    <property type="entry name" value="TRCF domain-like"/>
    <property type="match status" value="1"/>
</dbReference>
<comment type="function">
    <text evidence="9">Couples transcription and DNA repair by recognizing RNA polymerase (RNAP) stalled at DNA lesions. Mediates ATP-dependent release of RNAP and its truncated transcript from the DNA, and recruitment of nucleotide excision repair machinery to the damaged site.</text>
</comment>
<feature type="region of interest" description="Disordered" evidence="10">
    <location>
        <begin position="1"/>
        <end position="28"/>
    </location>
</feature>
<dbReference type="GO" id="GO:0006355">
    <property type="term" value="P:regulation of DNA-templated transcription"/>
    <property type="evidence" value="ECO:0007669"/>
    <property type="project" value="UniProtKB-UniRule"/>
</dbReference>
<dbReference type="GO" id="GO:0005737">
    <property type="term" value="C:cytoplasm"/>
    <property type="evidence" value="ECO:0007669"/>
    <property type="project" value="UniProtKB-SubCell"/>
</dbReference>
<dbReference type="Proteomes" id="UP000199689">
    <property type="component" value="Unassembled WGS sequence"/>
</dbReference>
<dbReference type="OrthoDB" id="9804325at2"/>
<feature type="domain" description="Helicase ATP-binding" evidence="11">
    <location>
        <begin position="593"/>
        <end position="754"/>
    </location>
</feature>
<dbReference type="InterPro" id="IPR005118">
    <property type="entry name" value="TRCF_C"/>
</dbReference>
<proteinExistence type="inferred from homology"/>
<dbReference type="InterPro" id="IPR014001">
    <property type="entry name" value="Helicase_ATP-bd"/>
</dbReference>
<dbReference type="PROSITE" id="PS51194">
    <property type="entry name" value="HELICASE_CTER"/>
    <property type="match status" value="1"/>
</dbReference>
<dbReference type="InterPro" id="IPR027417">
    <property type="entry name" value="P-loop_NTPase"/>
</dbReference>
<dbReference type="CDD" id="cd17991">
    <property type="entry name" value="DEXHc_TRCF"/>
    <property type="match status" value="1"/>
</dbReference>
<accession>A0A1G5VPJ8</accession>
<evidence type="ECO:0000256" key="10">
    <source>
        <dbReference type="SAM" id="MobiDB-lite"/>
    </source>
</evidence>
<keyword evidence="7 9" id="KW-0238">DNA-binding</keyword>
<dbReference type="Pfam" id="PF03461">
    <property type="entry name" value="TRCF"/>
    <property type="match status" value="1"/>
</dbReference>
<dbReference type="GO" id="GO:0016787">
    <property type="term" value="F:hydrolase activity"/>
    <property type="evidence" value="ECO:0007669"/>
    <property type="project" value="UniProtKB-KW"/>
</dbReference>
<evidence type="ECO:0000256" key="2">
    <source>
        <dbReference type="ARBA" id="ARBA00022741"/>
    </source>
</evidence>
<dbReference type="InterPro" id="IPR004576">
    <property type="entry name" value="Mfd"/>
</dbReference>
<keyword evidence="5 13" id="KW-0347">Helicase</keyword>
<keyword evidence="3 9" id="KW-0227">DNA damage</keyword>
<keyword evidence="2 9" id="KW-0547">Nucleotide-binding</keyword>
<evidence type="ECO:0000256" key="7">
    <source>
        <dbReference type="ARBA" id="ARBA00023125"/>
    </source>
</evidence>
<dbReference type="InterPro" id="IPR001650">
    <property type="entry name" value="Helicase_C-like"/>
</dbReference>
<dbReference type="SMART" id="SM00982">
    <property type="entry name" value="TRCF"/>
    <property type="match status" value="1"/>
</dbReference>
<comment type="subcellular location">
    <subcellularLocation>
        <location evidence="9">Cytoplasm</location>
    </subcellularLocation>
</comment>
<dbReference type="EC" id="3.6.4.-" evidence="9"/>
<dbReference type="Gene3D" id="3.30.2060.10">
    <property type="entry name" value="Penicillin-binding protein 1b domain"/>
    <property type="match status" value="1"/>
</dbReference>
<dbReference type="Pfam" id="PF17757">
    <property type="entry name" value="UvrB_inter"/>
    <property type="match status" value="1"/>
</dbReference>
<feature type="compositionally biased region" description="Basic and acidic residues" evidence="10">
    <location>
        <begin position="18"/>
        <end position="28"/>
    </location>
</feature>
<dbReference type="PANTHER" id="PTHR47964:SF1">
    <property type="entry name" value="ATP-DEPENDENT DNA HELICASE HOMOLOG RECG, CHLOROPLASTIC"/>
    <property type="match status" value="1"/>
</dbReference>
<evidence type="ECO:0000313" key="13">
    <source>
        <dbReference type="EMBL" id="SDA47779.1"/>
    </source>
</evidence>
<dbReference type="SMART" id="SM00490">
    <property type="entry name" value="HELICc"/>
    <property type="match status" value="1"/>
</dbReference>
<keyword evidence="1 9" id="KW-0963">Cytoplasm</keyword>
<dbReference type="Gene3D" id="2.40.10.170">
    <property type="match status" value="1"/>
</dbReference>
<evidence type="ECO:0000256" key="3">
    <source>
        <dbReference type="ARBA" id="ARBA00022763"/>
    </source>
</evidence>
<dbReference type="SUPFAM" id="SSF52540">
    <property type="entry name" value="P-loop containing nucleoside triphosphate hydrolases"/>
    <property type="match status" value="4"/>
</dbReference>
<comment type="similarity">
    <text evidence="9">In the N-terminal section; belongs to the UvrB family.</text>
</comment>
<evidence type="ECO:0000259" key="11">
    <source>
        <dbReference type="PROSITE" id="PS51192"/>
    </source>
</evidence>
<dbReference type="AlphaFoldDB" id="A0A1G5VPJ8"/>
<name>A0A1G5VPJ8_9FIRM</name>
<dbReference type="InterPro" id="IPR037235">
    <property type="entry name" value="TRCF-like_C_D7"/>
</dbReference>
<dbReference type="Pfam" id="PF00270">
    <property type="entry name" value="DEAD"/>
    <property type="match status" value="1"/>
</dbReference>
<dbReference type="InterPro" id="IPR011545">
    <property type="entry name" value="DEAD/DEAH_box_helicase_dom"/>
</dbReference>
<reference evidence="13 14" key="1">
    <citation type="submission" date="2016-10" db="EMBL/GenBank/DDBJ databases">
        <authorList>
            <person name="de Groot N.N."/>
        </authorList>
    </citation>
    <scope>NUCLEOTIDE SEQUENCE [LARGE SCALE GENOMIC DNA]</scope>
    <source>
        <strain evidence="13 14">DSM 15230</strain>
    </source>
</reference>
<feature type="domain" description="Helicase C-terminal" evidence="12">
    <location>
        <begin position="775"/>
        <end position="930"/>
    </location>
</feature>
<dbReference type="InterPro" id="IPR003711">
    <property type="entry name" value="CarD-like/TRCF_RID"/>
</dbReference>
<dbReference type="PANTHER" id="PTHR47964">
    <property type="entry name" value="ATP-DEPENDENT DNA HELICASE HOMOLOG RECG, CHLOROPLASTIC"/>
    <property type="match status" value="1"/>
</dbReference>
<dbReference type="SUPFAM" id="SSF141259">
    <property type="entry name" value="CarD-like"/>
    <property type="match status" value="1"/>
</dbReference>
<dbReference type="SMART" id="SM00487">
    <property type="entry name" value="DEXDc"/>
    <property type="match status" value="1"/>
</dbReference>
<dbReference type="HAMAP" id="MF_00969">
    <property type="entry name" value="TRCF"/>
    <property type="match status" value="1"/>
</dbReference>
<organism evidence="13 14">
    <name type="scientific">Allisonella histaminiformans</name>
    <dbReference type="NCBI Taxonomy" id="209880"/>
    <lineage>
        <taxon>Bacteria</taxon>
        <taxon>Bacillati</taxon>
        <taxon>Bacillota</taxon>
        <taxon>Negativicutes</taxon>
        <taxon>Veillonellales</taxon>
        <taxon>Veillonellaceae</taxon>
        <taxon>Allisonella</taxon>
    </lineage>
</organism>
<keyword evidence="6 9" id="KW-0067">ATP-binding</keyword>
<dbReference type="Pfam" id="PF02559">
    <property type="entry name" value="CarD_TRCF_RID"/>
    <property type="match status" value="1"/>
</dbReference>
<dbReference type="RefSeq" id="WP_091364080.1">
    <property type="nucleotide sequence ID" value="NZ_FMXA01000008.1"/>
</dbReference>
<gene>
    <name evidence="9" type="primary">mfd</name>
    <name evidence="13" type="ORF">SAMN02910343_00794</name>
</gene>
<dbReference type="PROSITE" id="PS51192">
    <property type="entry name" value="HELICASE_ATP_BIND_1"/>
    <property type="match status" value="1"/>
</dbReference>
<comment type="similarity">
    <text evidence="9">In the C-terminal section; belongs to the helicase family. RecG subfamily.</text>
</comment>
<evidence type="ECO:0000256" key="5">
    <source>
        <dbReference type="ARBA" id="ARBA00022806"/>
    </source>
</evidence>
<dbReference type="NCBIfam" id="TIGR00580">
    <property type="entry name" value="mfd"/>
    <property type="match status" value="1"/>
</dbReference>
<dbReference type="InterPro" id="IPR047112">
    <property type="entry name" value="RecG/Mfd"/>
</dbReference>
<evidence type="ECO:0000256" key="8">
    <source>
        <dbReference type="ARBA" id="ARBA00023204"/>
    </source>
</evidence>
<evidence type="ECO:0000259" key="12">
    <source>
        <dbReference type="PROSITE" id="PS51194"/>
    </source>
</evidence>
<evidence type="ECO:0000256" key="9">
    <source>
        <dbReference type="HAMAP-Rule" id="MF_00969"/>
    </source>
</evidence>
<sequence length="1133" mass="128217">MEEQAIRNIADVQSGTEKPAEQTQKPEDKLLPEHVMGPFLIREISRDNPQMEEGGFYRDKKTVQLIGASGTQKAMAAAMACGELEGPAVIVAPSARDLRYWEMDLHFFMPERKCIVFPVIEKADASVNFSSTERLRDRMRALSAVRTGEPVVILATSVEAAQKLPEQKTLLSQCITLTKEDCIEREDFLARLTGMGYERVDQVERCGHFSVRGDIIDIFPINKEHPLRIEFFDDEIDGMRWFNEDTQRSIRMADKAIIFPISYEGKETAILSDYLKDGLLILDEPHRGEEQLKSYFREEKENALRAVSWKELVASGNKNRELIFSLINRSLPGISCHQSETWPGQTMTNYQRQIPLFITELQNLLSHGWKAAVVIPDRTEYMEIEGALSEAGIPVSMELEAGKVTLARDAISGGFELPNQKIALIAAGDILGRQKIRRFSRAGNKGRQIRYFSDLNVGDYVVQDTHGIGRYIGLRTIELEGVHRDYVTIQYSGGDKLYLPMNQISTLEKYIGPEGTTPVLSKMGGAQWDRVKSKAGKSIRELAERLLKVYAEREITPGIAFDKDNVMQREFEDSFPYIETPDQLSAIQKIKEAMEKPQPMDMLLCGDVGFGKTEVAMRAVFKCVVSGYQAMVLVPTTVLSQQHYKNFVKRMEPFGIRVAVLNRFVSPKEKKLILQKLAAGEIDVIIGTHAILNKKIHCHKLGLLVVDEEQRFGVVQKEKWKSWSAGIDVLALSATPIPRTLHMSLTGVRDMATLTQAPANRHAIQTYVTEYDDNLVRDAIIREKERHGQTYFIYNRIDTIEAMQHHLRQILPEDVSIVIAHGRMDGRQLEDIMVDFYAGKFDVLLCTTLIENGIDQPNANTMLVYDADRLGLSQIYQMRGRVGRSEKIARAYFFYRKGKILSEVAEKRLDAIREFTELGSGFKIAMRDLEIRGAGNLLGSAQHGNIANIGFSTYCTMLEDAINTLKAERENKPKPKKLPATIVDFRQDAYLDPKYIPKEEAKMEIYRRLSLASTEEEVSDLLDEVIDRFGNPTAPVIKLFNSAKVRTKARHLGIGSILDEGGHYLITWADTDFIKGWNPARLPVQYLEAIHILPGAPSRIQIDKSKIRKNVLVWFSELFTAIEQDMGKNIKNS</sequence>
<dbReference type="Pfam" id="PF00271">
    <property type="entry name" value="Helicase_C"/>
    <property type="match status" value="1"/>
</dbReference>
<keyword evidence="8 9" id="KW-0234">DNA repair</keyword>
<keyword evidence="4 9" id="KW-0378">Hydrolase</keyword>
<evidence type="ECO:0000313" key="14">
    <source>
        <dbReference type="Proteomes" id="UP000199689"/>
    </source>
</evidence>
<evidence type="ECO:0000256" key="4">
    <source>
        <dbReference type="ARBA" id="ARBA00022801"/>
    </source>
</evidence>
<protein>
    <recommendedName>
        <fullName evidence="9">Transcription-repair-coupling factor</fullName>
        <shortName evidence="9">TRCF</shortName>
        <ecNumber evidence="9">3.6.4.-</ecNumber>
    </recommendedName>
</protein>
<dbReference type="GO" id="GO:0005524">
    <property type="term" value="F:ATP binding"/>
    <property type="evidence" value="ECO:0007669"/>
    <property type="project" value="UniProtKB-UniRule"/>
</dbReference>
<keyword evidence="14" id="KW-1185">Reference proteome</keyword>
<dbReference type="InterPro" id="IPR036101">
    <property type="entry name" value="CarD-like/TRCF_RID_sf"/>
</dbReference>
<dbReference type="InterPro" id="IPR041471">
    <property type="entry name" value="UvrB_inter"/>
</dbReference>
<dbReference type="EMBL" id="FMXA01000008">
    <property type="protein sequence ID" value="SDA47779.1"/>
    <property type="molecule type" value="Genomic_DNA"/>
</dbReference>